<keyword evidence="4" id="KW-1185">Reference proteome</keyword>
<evidence type="ECO:0000256" key="2">
    <source>
        <dbReference type="SAM" id="Phobius"/>
    </source>
</evidence>
<evidence type="ECO:0000313" key="3">
    <source>
        <dbReference type="EMBL" id="KZV97709.1"/>
    </source>
</evidence>
<keyword evidence="2" id="KW-0472">Membrane</keyword>
<accession>A0A166B433</accession>
<dbReference type="InParanoid" id="A0A166B433"/>
<dbReference type="EMBL" id="KV425927">
    <property type="protein sequence ID" value="KZV97709.1"/>
    <property type="molecule type" value="Genomic_DNA"/>
</dbReference>
<sequence>MSNGFQLCFRVTEPITVVDTSTSSSSSPTMPSAERIPPKRPGPIPLVVGCVLGACGFLAFLITVLVRRRFRRRATALAQPRALPPPSTTASVRKDGIQIPEAPPVACVGTSVEAAEYARLRETVAALQNEVQELRQGNIAEWLPVYEHRTDG</sequence>
<protein>
    <submittedName>
        <fullName evidence="3">Uncharacterized protein</fullName>
    </submittedName>
</protein>
<dbReference type="Proteomes" id="UP000077266">
    <property type="component" value="Unassembled WGS sequence"/>
</dbReference>
<dbReference type="AlphaFoldDB" id="A0A166B433"/>
<keyword evidence="2" id="KW-1133">Transmembrane helix</keyword>
<evidence type="ECO:0000313" key="4">
    <source>
        <dbReference type="Proteomes" id="UP000077266"/>
    </source>
</evidence>
<reference evidence="3 4" key="1">
    <citation type="journal article" date="2016" name="Mol. Biol. Evol.">
        <title>Comparative Genomics of Early-Diverging Mushroom-Forming Fungi Provides Insights into the Origins of Lignocellulose Decay Capabilities.</title>
        <authorList>
            <person name="Nagy L.G."/>
            <person name="Riley R."/>
            <person name="Tritt A."/>
            <person name="Adam C."/>
            <person name="Daum C."/>
            <person name="Floudas D."/>
            <person name="Sun H."/>
            <person name="Yadav J.S."/>
            <person name="Pangilinan J."/>
            <person name="Larsson K.H."/>
            <person name="Matsuura K."/>
            <person name="Barry K."/>
            <person name="Labutti K."/>
            <person name="Kuo R."/>
            <person name="Ohm R.A."/>
            <person name="Bhattacharya S.S."/>
            <person name="Shirouzu T."/>
            <person name="Yoshinaga Y."/>
            <person name="Martin F.M."/>
            <person name="Grigoriev I.V."/>
            <person name="Hibbett D.S."/>
        </authorList>
    </citation>
    <scope>NUCLEOTIDE SEQUENCE [LARGE SCALE GENOMIC DNA]</scope>
    <source>
        <strain evidence="3 4">HHB12029</strain>
    </source>
</reference>
<feature type="region of interest" description="Disordered" evidence="1">
    <location>
        <begin position="19"/>
        <end position="38"/>
    </location>
</feature>
<name>A0A166B433_EXIGL</name>
<feature type="compositionally biased region" description="Low complexity" evidence="1">
    <location>
        <begin position="20"/>
        <end position="32"/>
    </location>
</feature>
<gene>
    <name evidence="3" type="ORF">EXIGLDRAFT_764218</name>
</gene>
<evidence type="ECO:0000256" key="1">
    <source>
        <dbReference type="SAM" id="MobiDB-lite"/>
    </source>
</evidence>
<organism evidence="3 4">
    <name type="scientific">Exidia glandulosa HHB12029</name>
    <dbReference type="NCBI Taxonomy" id="1314781"/>
    <lineage>
        <taxon>Eukaryota</taxon>
        <taxon>Fungi</taxon>
        <taxon>Dikarya</taxon>
        <taxon>Basidiomycota</taxon>
        <taxon>Agaricomycotina</taxon>
        <taxon>Agaricomycetes</taxon>
        <taxon>Auriculariales</taxon>
        <taxon>Exidiaceae</taxon>
        <taxon>Exidia</taxon>
    </lineage>
</organism>
<keyword evidence="2" id="KW-0812">Transmembrane</keyword>
<feature type="transmembrane region" description="Helical" evidence="2">
    <location>
        <begin position="44"/>
        <end position="66"/>
    </location>
</feature>
<proteinExistence type="predicted"/>